<reference evidence="3" key="1">
    <citation type="submission" date="2016-01" db="EMBL/GenBank/DDBJ databases">
        <title>Draft genome of Chromobacterium sp. F49.</title>
        <authorList>
            <person name="Hong K.W."/>
        </authorList>
    </citation>
    <scope>NUCLEOTIDE SEQUENCE [LARGE SCALE GENOMIC DNA]</scope>
    <source>
        <strain evidence="3">M63</strain>
    </source>
</reference>
<evidence type="ECO:0000313" key="2">
    <source>
        <dbReference type="EMBL" id="KZE72816.1"/>
    </source>
</evidence>
<gene>
    <name evidence="2" type="ORF">AV654_04655</name>
</gene>
<organism evidence="2 3">
    <name type="scientific">Paenibacillus elgii</name>
    <dbReference type="NCBI Taxonomy" id="189691"/>
    <lineage>
        <taxon>Bacteria</taxon>
        <taxon>Bacillati</taxon>
        <taxon>Bacillota</taxon>
        <taxon>Bacilli</taxon>
        <taxon>Bacillales</taxon>
        <taxon>Paenibacillaceae</taxon>
        <taxon>Paenibacillus</taxon>
    </lineage>
</organism>
<dbReference type="SUPFAM" id="SSF56112">
    <property type="entry name" value="Protein kinase-like (PK-like)"/>
    <property type="match status" value="1"/>
</dbReference>
<feature type="domain" description="Aminoglycoside phosphotransferase" evidence="1">
    <location>
        <begin position="19"/>
        <end position="199"/>
    </location>
</feature>
<dbReference type="EMBL" id="LQRA01000099">
    <property type="protein sequence ID" value="KZE72816.1"/>
    <property type="molecule type" value="Genomic_DNA"/>
</dbReference>
<dbReference type="AlphaFoldDB" id="A0A163U4P1"/>
<accession>A0A163U4P1</accession>
<name>A0A163U4P1_9BACL</name>
<evidence type="ECO:0000259" key="1">
    <source>
        <dbReference type="Pfam" id="PF01636"/>
    </source>
</evidence>
<sequence>MLKISEGRTAEIFEQGPGKILKLYRSGFPPEAIRYEYEMNQAIASCGVPAPRAYDLIHFEQRDGIVFERIEGSTFLSRMVQHPDGLDRLSKEFADLHYQVHSYKLDEHKKSSIVKQKVILARNIHNARELSDDVKKKIIDVLERLPDGECLCHGDFHPDNVIVGERPWVIDWMTGMVGNPAGDVARTVLLFRFGTLPDEAPRAVKEALQFMSTKISRIYLERYLSCSGLPFSDIDEWMLPIAAARLSEWIPNREKELLFNLIEERLS</sequence>
<dbReference type="OrthoDB" id="9800774at2"/>
<dbReference type="RefSeq" id="WP_063187438.1">
    <property type="nucleotide sequence ID" value="NZ_CP121215.1"/>
</dbReference>
<dbReference type="PANTHER" id="PTHR21310">
    <property type="entry name" value="AMINOGLYCOSIDE PHOSPHOTRANSFERASE-RELATED-RELATED"/>
    <property type="match status" value="1"/>
</dbReference>
<protein>
    <recommendedName>
        <fullName evidence="1">Aminoglycoside phosphotransferase domain-containing protein</fullName>
    </recommendedName>
</protein>
<evidence type="ECO:0000313" key="3">
    <source>
        <dbReference type="Proteomes" id="UP000076563"/>
    </source>
</evidence>
<dbReference type="Pfam" id="PF01636">
    <property type="entry name" value="APH"/>
    <property type="match status" value="1"/>
</dbReference>
<dbReference type="InterPro" id="IPR002575">
    <property type="entry name" value="Aminoglycoside_PTrfase"/>
</dbReference>
<dbReference type="InterPro" id="IPR011009">
    <property type="entry name" value="Kinase-like_dom_sf"/>
</dbReference>
<dbReference type="Proteomes" id="UP000076563">
    <property type="component" value="Unassembled WGS sequence"/>
</dbReference>
<comment type="caution">
    <text evidence="2">The sequence shown here is derived from an EMBL/GenBank/DDBJ whole genome shotgun (WGS) entry which is preliminary data.</text>
</comment>
<keyword evidence="3" id="KW-1185">Reference proteome</keyword>
<proteinExistence type="predicted"/>
<dbReference type="Gene3D" id="3.90.1200.10">
    <property type="match status" value="1"/>
</dbReference>
<dbReference type="InterPro" id="IPR051678">
    <property type="entry name" value="AGP_Transferase"/>
</dbReference>